<comment type="caution">
    <text evidence="1">The sequence shown here is derived from an EMBL/GenBank/DDBJ whole genome shotgun (WGS) entry which is preliminary data.</text>
</comment>
<evidence type="ECO:0000313" key="2">
    <source>
        <dbReference type="Proteomes" id="UP000789525"/>
    </source>
</evidence>
<proteinExistence type="predicted"/>
<feature type="non-terminal residue" evidence="1">
    <location>
        <position position="1"/>
    </location>
</feature>
<keyword evidence="2" id="KW-1185">Reference proteome</keyword>
<organism evidence="1 2">
    <name type="scientific">Acaulospora colombiana</name>
    <dbReference type="NCBI Taxonomy" id="27376"/>
    <lineage>
        <taxon>Eukaryota</taxon>
        <taxon>Fungi</taxon>
        <taxon>Fungi incertae sedis</taxon>
        <taxon>Mucoromycota</taxon>
        <taxon>Glomeromycotina</taxon>
        <taxon>Glomeromycetes</taxon>
        <taxon>Diversisporales</taxon>
        <taxon>Acaulosporaceae</taxon>
        <taxon>Acaulospora</taxon>
    </lineage>
</organism>
<name>A0ACA9R365_9GLOM</name>
<accession>A0ACA9R365</accession>
<dbReference type="Proteomes" id="UP000789525">
    <property type="component" value="Unassembled WGS sequence"/>
</dbReference>
<dbReference type="EMBL" id="CAJVPT010067241">
    <property type="protein sequence ID" value="CAG8774644.1"/>
    <property type="molecule type" value="Genomic_DNA"/>
</dbReference>
<sequence>ALVAPPTPSEEHQAVISVLAAPETAQFANKALLIHDFYVSQTEILAILQEELAKRQDGEHNMQNVMAMLRFDLFGAESSAAWGSEDDNGALGIREKGVEELRE</sequence>
<protein>
    <submittedName>
        <fullName evidence="1">111_t:CDS:1</fullName>
    </submittedName>
</protein>
<gene>
    <name evidence="1" type="ORF">ACOLOM_LOCUS14015</name>
</gene>
<feature type="non-terminal residue" evidence="1">
    <location>
        <position position="103"/>
    </location>
</feature>
<reference evidence="1" key="1">
    <citation type="submission" date="2021-06" db="EMBL/GenBank/DDBJ databases">
        <authorList>
            <person name="Kallberg Y."/>
            <person name="Tangrot J."/>
            <person name="Rosling A."/>
        </authorList>
    </citation>
    <scope>NUCLEOTIDE SEQUENCE</scope>
    <source>
        <strain evidence="1">CL356</strain>
    </source>
</reference>
<evidence type="ECO:0000313" key="1">
    <source>
        <dbReference type="EMBL" id="CAG8774644.1"/>
    </source>
</evidence>